<gene>
    <name evidence="9" type="ORF">FOMPIDRAFT_1034895</name>
</gene>
<dbReference type="PANTHER" id="PTHR43341">
    <property type="entry name" value="AMINO ACID PERMEASE"/>
    <property type="match status" value="1"/>
</dbReference>
<dbReference type="InParanoid" id="S8FSS4"/>
<keyword evidence="3 7" id="KW-0812">Transmembrane</keyword>
<evidence type="ECO:0000256" key="2">
    <source>
        <dbReference type="ARBA" id="ARBA00022448"/>
    </source>
</evidence>
<dbReference type="InterPro" id="IPR004841">
    <property type="entry name" value="AA-permease/SLC12A_dom"/>
</dbReference>
<dbReference type="HOGENOM" id="CLU_007946_12_1_1"/>
<evidence type="ECO:0000313" key="9">
    <source>
        <dbReference type="EMBL" id="EPT04266.1"/>
    </source>
</evidence>
<keyword evidence="2" id="KW-0813">Transport</keyword>
<feature type="transmembrane region" description="Helical" evidence="7">
    <location>
        <begin position="239"/>
        <end position="259"/>
    </location>
</feature>
<dbReference type="eggNOG" id="KOG1286">
    <property type="taxonomic scope" value="Eukaryota"/>
</dbReference>
<evidence type="ECO:0000256" key="6">
    <source>
        <dbReference type="ARBA" id="ARBA00023136"/>
    </source>
</evidence>
<keyword evidence="10" id="KW-1185">Reference proteome</keyword>
<protein>
    <recommendedName>
        <fullName evidence="8">Amino acid permease/ SLC12A domain-containing protein</fullName>
    </recommendedName>
</protein>
<comment type="subcellular location">
    <subcellularLocation>
        <location evidence="1">Membrane</location>
        <topology evidence="1">Multi-pass membrane protein</topology>
    </subcellularLocation>
</comment>
<dbReference type="FunFam" id="1.20.1740.10:FF:000006">
    <property type="entry name" value="General amino acid permease"/>
    <property type="match status" value="1"/>
</dbReference>
<organism evidence="9 10">
    <name type="scientific">Fomitopsis schrenkii</name>
    <name type="common">Brown rot fungus</name>
    <dbReference type="NCBI Taxonomy" id="2126942"/>
    <lineage>
        <taxon>Eukaryota</taxon>
        <taxon>Fungi</taxon>
        <taxon>Dikarya</taxon>
        <taxon>Basidiomycota</taxon>
        <taxon>Agaricomycotina</taxon>
        <taxon>Agaricomycetes</taxon>
        <taxon>Polyporales</taxon>
        <taxon>Fomitopsis</taxon>
    </lineage>
</organism>
<dbReference type="FunCoup" id="S8FSS4">
    <property type="interactions" value="206"/>
</dbReference>
<evidence type="ECO:0000256" key="1">
    <source>
        <dbReference type="ARBA" id="ARBA00004141"/>
    </source>
</evidence>
<dbReference type="Pfam" id="PF00324">
    <property type="entry name" value="AA_permease"/>
    <property type="match status" value="1"/>
</dbReference>
<dbReference type="GO" id="GO:0015171">
    <property type="term" value="F:amino acid transmembrane transporter activity"/>
    <property type="evidence" value="ECO:0007669"/>
    <property type="project" value="TreeGrafter"/>
</dbReference>
<dbReference type="InterPro" id="IPR004840">
    <property type="entry name" value="Amino_acid_permease_CS"/>
</dbReference>
<proteinExistence type="predicted"/>
<sequence>MSDGDYDEKVAQSKGDHVRADVYDSESNLDAEAPSHGKLKRQLKNRHIAMISIGGVIGTGLFLGTATSLRHGGPVGLLLGYIVVGTMCYSVMVSLGEMIAYLPLPGGHIRLAERFVDPALAFTMGWNYWYNWTIILPAELSAAAILIGFWNDTINHAAWISIFIVVVVAINLCGAGVYGEAEFIFASIKVITIVGLIILGIVLDLGGGPNHDRIGFRYWKHPGPFVQYNDIPGTTGRFLGWWAVMTQAAFSFIGTEIVAIAAGEAKNPRRNLPKAIKRVYVRILLFYIGGVIIIGLLVPSNAKDLNLNASTAAKSPFVIAIKTAGIKGLPSVINAALLTSATSAASSDLYTSSRALYGLAMVGNAPKVFSLTTKNGLPYVSLGTCAAFALLAYMGINSGSGTVFGWFSNMTSIAGLMTWFGICVTYIRFYAGCKAQGLSRKNLPYASPLQPYAAWYGMISCFVVCFFSGWAVFLKDSWDTATFVTTYLPLILFPILYIGAKLWKRVPPHRAEDMDFVSGLKEIEEDSYDEPPPRNWVERFWSWLM</sequence>
<reference evidence="9 10" key="1">
    <citation type="journal article" date="2012" name="Science">
        <title>The Paleozoic origin of enzymatic lignin decomposition reconstructed from 31 fungal genomes.</title>
        <authorList>
            <person name="Floudas D."/>
            <person name="Binder M."/>
            <person name="Riley R."/>
            <person name="Barry K."/>
            <person name="Blanchette R.A."/>
            <person name="Henrissat B."/>
            <person name="Martinez A.T."/>
            <person name="Otillar R."/>
            <person name="Spatafora J.W."/>
            <person name="Yadav J.S."/>
            <person name="Aerts A."/>
            <person name="Benoit I."/>
            <person name="Boyd A."/>
            <person name="Carlson A."/>
            <person name="Copeland A."/>
            <person name="Coutinho P.M."/>
            <person name="de Vries R.P."/>
            <person name="Ferreira P."/>
            <person name="Findley K."/>
            <person name="Foster B."/>
            <person name="Gaskell J."/>
            <person name="Glotzer D."/>
            <person name="Gorecki P."/>
            <person name="Heitman J."/>
            <person name="Hesse C."/>
            <person name="Hori C."/>
            <person name="Igarashi K."/>
            <person name="Jurgens J.A."/>
            <person name="Kallen N."/>
            <person name="Kersten P."/>
            <person name="Kohler A."/>
            <person name="Kuees U."/>
            <person name="Kumar T.K.A."/>
            <person name="Kuo A."/>
            <person name="LaButti K."/>
            <person name="Larrondo L.F."/>
            <person name="Lindquist E."/>
            <person name="Ling A."/>
            <person name="Lombard V."/>
            <person name="Lucas S."/>
            <person name="Lundell T."/>
            <person name="Martin R."/>
            <person name="McLaughlin D.J."/>
            <person name="Morgenstern I."/>
            <person name="Morin E."/>
            <person name="Murat C."/>
            <person name="Nagy L.G."/>
            <person name="Nolan M."/>
            <person name="Ohm R.A."/>
            <person name="Patyshakuliyeva A."/>
            <person name="Rokas A."/>
            <person name="Ruiz-Duenas F.J."/>
            <person name="Sabat G."/>
            <person name="Salamov A."/>
            <person name="Samejima M."/>
            <person name="Schmutz J."/>
            <person name="Slot J.C."/>
            <person name="St John F."/>
            <person name="Stenlid J."/>
            <person name="Sun H."/>
            <person name="Sun S."/>
            <person name="Syed K."/>
            <person name="Tsang A."/>
            <person name="Wiebenga A."/>
            <person name="Young D."/>
            <person name="Pisabarro A."/>
            <person name="Eastwood D.C."/>
            <person name="Martin F."/>
            <person name="Cullen D."/>
            <person name="Grigoriev I.V."/>
            <person name="Hibbett D.S."/>
        </authorList>
    </citation>
    <scope>NUCLEOTIDE SEQUENCE</scope>
    <source>
        <strain evidence="10">FP-58527</strain>
    </source>
</reference>
<feature type="transmembrane region" description="Helical" evidence="7">
    <location>
        <begin position="48"/>
        <end position="66"/>
    </location>
</feature>
<evidence type="ECO:0000256" key="7">
    <source>
        <dbReference type="SAM" id="Phobius"/>
    </source>
</evidence>
<feature type="transmembrane region" description="Helical" evidence="7">
    <location>
        <begin position="279"/>
        <end position="298"/>
    </location>
</feature>
<evidence type="ECO:0000256" key="4">
    <source>
        <dbReference type="ARBA" id="ARBA00022970"/>
    </source>
</evidence>
<dbReference type="EMBL" id="KE504127">
    <property type="protein sequence ID" value="EPT04266.1"/>
    <property type="molecule type" value="Genomic_DNA"/>
</dbReference>
<keyword evidence="5 7" id="KW-1133">Transmembrane helix</keyword>
<dbReference type="Gene3D" id="1.20.1740.10">
    <property type="entry name" value="Amino acid/polyamine transporter I"/>
    <property type="match status" value="1"/>
</dbReference>
<name>S8FSS4_FOMSC</name>
<dbReference type="PANTHER" id="PTHR43341:SF20">
    <property type="entry name" value="AAT FAMILY AMINO ACID TRANSPORTER"/>
    <property type="match status" value="1"/>
</dbReference>
<feature type="transmembrane region" description="Helical" evidence="7">
    <location>
        <begin position="183"/>
        <end position="203"/>
    </location>
</feature>
<dbReference type="GO" id="GO:0016020">
    <property type="term" value="C:membrane"/>
    <property type="evidence" value="ECO:0007669"/>
    <property type="project" value="UniProtKB-SubCell"/>
</dbReference>
<dbReference type="Proteomes" id="UP000015241">
    <property type="component" value="Unassembled WGS sequence"/>
</dbReference>
<keyword evidence="4" id="KW-0029">Amino-acid transport</keyword>
<accession>S8FSS4</accession>
<feature type="domain" description="Amino acid permease/ SLC12A" evidence="8">
    <location>
        <begin position="47"/>
        <end position="507"/>
    </location>
</feature>
<feature type="transmembrane region" description="Helical" evidence="7">
    <location>
        <begin position="78"/>
        <end position="104"/>
    </location>
</feature>
<evidence type="ECO:0000313" key="10">
    <source>
        <dbReference type="Proteomes" id="UP000015241"/>
    </source>
</evidence>
<feature type="transmembrane region" description="Helical" evidence="7">
    <location>
        <begin position="156"/>
        <end position="178"/>
    </location>
</feature>
<feature type="transmembrane region" description="Helical" evidence="7">
    <location>
        <begin position="129"/>
        <end position="150"/>
    </location>
</feature>
<dbReference type="PROSITE" id="PS00218">
    <property type="entry name" value="AMINO_ACID_PERMEASE_1"/>
    <property type="match status" value="1"/>
</dbReference>
<evidence type="ECO:0000256" key="3">
    <source>
        <dbReference type="ARBA" id="ARBA00022692"/>
    </source>
</evidence>
<dbReference type="PIRSF" id="PIRSF006060">
    <property type="entry name" value="AA_transporter"/>
    <property type="match status" value="1"/>
</dbReference>
<evidence type="ECO:0000256" key="5">
    <source>
        <dbReference type="ARBA" id="ARBA00022989"/>
    </source>
</evidence>
<dbReference type="InterPro" id="IPR050524">
    <property type="entry name" value="APC_YAT"/>
</dbReference>
<keyword evidence="6 7" id="KW-0472">Membrane</keyword>
<evidence type="ECO:0000259" key="8">
    <source>
        <dbReference type="Pfam" id="PF00324"/>
    </source>
</evidence>
<feature type="transmembrane region" description="Helical" evidence="7">
    <location>
        <begin position="413"/>
        <end position="431"/>
    </location>
</feature>
<dbReference type="AlphaFoldDB" id="S8FSS4"/>
<dbReference type="STRING" id="743788.S8FSS4"/>
<feature type="transmembrane region" description="Helical" evidence="7">
    <location>
        <begin position="480"/>
        <end position="500"/>
    </location>
</feature>
<feature type="transmembrane region" description="Helical" evidence="7">
    <location>
        <begin position="452"/>
        <end position="474"/>
    </location>
</feature>
<dbReference type="OrthoDB" id="10062876at2759"/>